<keyword evidence="1" id="KW-1133">Transmembrane helix</keyword>
<keyword evidence="3" id="KW-1185">Reference proteome</keyword>
<dbReference type="NCBIfam" id="NF041644">
    <property type="entry name" value="CBO0543_fam"/>
    <property type="match status" value="1"/>
</dbReference>
<feature type="transmembrane region" description="Helical" evidence="1">
    <location>
        <begin position="125"/>
        <end position="146"/>
    </location>
</feature>
<dbReference type="Proteomes" id="UP000319671">
    <property type="component" value="Unassembled WGS sequence"/>
</dbReference>
<dbReference type="InterPro" id="IPR048147">
    <property type="entry name" value="CBO0543-like"/>
</dbReference>
<comment type="caution">
    <text evidence="2">The sequence shown here is derived from an EMBL/GenBank/DDBJ whole genome shotgun (WGS) entry which is preliminary data.</text>
</comment>
<keyword evidence="1" id="KW-0472">Membrane</keyword>
<organism evidence="2 3">
    <name type="scientific">Neobacillus bataviensis</name>
    <dbReference type="NCBI Taxonomy" id="220685"/>
    <lineage>
        <taxon>Bacteria</taxon>
        <taxon>Bacillati</taxon>
        <taxon>Bacillota</taxon>
        <taxon>Bacilli</taxon>
        <taxon>Bacillales</taxon>
        <taxon>Bacillaceae</taxon>
        <taxon>Neobacillus</taxon>
    </lineage>
</organism>
<gene>
    <name evidence="2" type="ORF">FB550_12083</name>
</gene>
<protein>
    <submittedName>
        <fullName evidence="2">Uncharacterized protein</fullName>
    </submittedName>
</protein>
<accession>A0A561CM05</accession>
<proteinExistence type="predicted"/>
<dbReference type="AlphaFoldDB" id="A0A561CM05"/>
<reference evidence="2 3" key="1">
    <citation type="submission" date="2019-06" db="EMBL/GenBank/DDBJ databases">
        <title>Sorghum-associated microbial communities from plants grown in Nebraska, USA.</title>
        <authorList>
            <person name="Schachtman D."/>
        </authorList>
    </citation>
    <scope>NUCLEOTIDE SEQUENCE [LARGE SCALE GENOMIC DNA]</scope>
    <source>
        <strain evidence="2 3">2482</strain>
    </source>
</reference>
<name>A0A561CM05_9BACI</name>
<evidence type="ECO:0000313" key="3">
    <source>
        <dbReference type="Proteomes" id="UP000319671"/>
    </source>
</evidence>
<feature type="transmembrane region" description="Helical" evidence="1">
    <location>
        <begin position="96"/>
        <end position="119"/>
    </location>
</feature>
<dbReference type="EMBL" id="VIVN01000020">
    <property type="protein sequence ID" value="TWD92271.1"/>
    <property type="molecule type" value="Genomic_DNA"/>
</dbReference>
<keyword evidence="1" id="KW-0812">Transmembrane</keyword>
<sequence>MWYSYLFICVIVFNTIAICMKKNLKPIEMYSTVITSLLIQTKVDRWTDRMDWYGFFERVHVDAPTLLVSMGLYPAASLIMLNFYPYDKSKWHAAGYILIWSIASTFFEWTFLKMGYMYYGNGYHLIYSAFSYPFLFLILFGNLKLVDTMIKKSGEK</sequence>
<feature type="transmembrane region" description="Helical" evidence="1">
    <location>
        <begin position="63"/>
        <end position="84"/>
    </location>
</feature>
<evidence type="ECO:0000313" key="2">
    <source>
        <dbReference type="EMBL" id="TWD92271.1"/>
    </source>
</evidence>
<evidence type="ECO:0000256" key="1">
    <source>
        <dbReference type="SAM" id="Phobius"/>
    </source>
</evidence>